<dbReference type="Proteomes" id="UP000298433">
    <property type="component" value="Unassembled WGS sequence"/>
</dbReference>
<evidence type="ECO:0000313" key="4">
    <source>
        <dbReference type="Proteomes" id="UP000298433"/>
    </source>
</evidence>
<feature type="transmembrane region" description="Helical" evidence="1">
    <location>
        <begin position="170"/>
        <end position="191"/>
    </location>
</feature>
<dbReference type="Pfam" id="PF20182">
    <property type="entry name" value="DUF6545"/>
    <property type="match status" value="1"/>
</dbReference>
<dbReference type="EMBL" id="SOGN01000049">
    <property type="protein sequence ID" value="TFC78281.1"/>
    <property type="molecule type" value="Genomic_DNA"/>
</dbReference>
<feature type="transmembrane region" description="Helical" evidence="1">
    <location>
        <begin position="65"/>
        <end position="86"/>
    </location>
</feature>
<feature type="transmembrane region" description="Helical" evidence="1">
    <location>
        <begin position="98"/>
        <end position="115"/>
    </location>
</feature>
<evidence type="ECO:0000259" key="2">
    <source>
        <dbReference type="Pfam" id="PF20182"/>
    </source>
</evidence>
<feature type="domain" description="DUF6545" evidence="2">
    <location>
        <begin position="245"/>
        <end position="303"/>
    </location>
</feature>
<gene>
    <name evidence="3" type="ORF">E3T23_12160</name>
</gene>
<comment type="caution">
    <text evidence="3">The sequence shown here is derived from an EMBL/GenBank/DDBJ whole genome shotgun (WGS) entry which is preliminary data.</text>
</comment>
<proteinExistence type="predicted"/>
<dbReference type="InterPro" id="IPR046675">
    <property type="entry name" value="DUF6545"/>
</dbReference>
<reference evidence="3 4" key="1">
    <citation type="submission" date="2019-03" db="EMBL/GenBank/DDBJ databases">
        <title>Genomics of glacier-inhabiting Cryobacterium strains.</title>
        <authorList>
            <person name="Liu Q."/>
            <person name="Xin Y.-H."/>
        </authorList>
    </citation>
    <scope>NUCLEOTIDE SEQUENCE [LARGE SCALE GENOMIC DNA]</scope>
    <source>
        <strain evidence="3 4">TMT2-48-2</strain>
    </source>
</reference>
<dbReference type="AlphaFoldDB" id="A0A4R8XL72"/>
<name>A0A4R8XL72_9MICO</name>
<keyword evidence="1" id="KW-1133">Transmembrane helix</keyword>
<dbReference type="RefSeq" id="WP_134370699.1">
    <property type="nucleotide sequence ID" value="NZ_SOGN01000049.1"/>
</dbReference>
<keyword evidence="1" id="KW-0812">Transmembrane</keyword>
<accession>A0A4R8XL72</accession>
<dbReference type="OrthoDB" id="4925184at2"/>
<keyword evidence="4" id="KW-1185">Reference proteome</keyword>
<protein>
    <recommendedName>
        <fullName evidence="2">DUF6545 domain-containing protein</fullName>
    </recommendedName>
</protein>
<keyword evidence="1" id="KW-0472">Membrane</keyword>
<organism evidence="3 4">
    <name type="scientific">Cryobacterium cheniae</name>
    <dbReference type="NCBI Taxonomy" id="1259262"/>
    <lineage>
        <taxon>Bacteria</taxon>
        <taxon>Bacillati</taxon>
        <taxon>Actinomycetota</taxon>
        <taxon>Actinomycetes</taxon>
        <taxon>Micrococcales</taxon>
        <taxon>Microbacteriaceae</taxon>
        <taxon>Cryobacterium</taxon>
    </lineage>
</organism>
<evidence type="ECO:0000313" key="3">
    <source>
        <dbReference type="EMBL" id="TFC78281.1"/>
    </source>
</evidence>
<feature type="transmembrane region" description="Helical" evidence="1">
    <location>
        <begin position="135"/>
        <end position="158"/>
    </location>
</feature>
<feature type="transmembrane region" description="Helical" evidence="1">
    <location>
        <begin position="211"/>
        <end position="238"/>
    </location>
</feature>
<evidence type="ECO:0000256" key="1">
    <source>
        <dbReference type="SAM" id="Phobius"/>
    </source>
</evidence>
<sequence>MQIILLTVCALIWIAVALSLPSVLGGRRHRLFWALVAFATTMTLQPHVVYDAVEKLLGGDNVTYFIFHATAIVAIGLLDGIVQEAVSVGGLTRQRKKLTAVVTAAIVAAQAVLFFGGDWRFRDQIHESFPNRWDFAAYSATTWIAIALFSVSVGWACASDLRNQRRLITRVSLALVVFGCLGALAYTTISLASVTEAFFNPDFVFEGWPRILYNIALATAPIGLGLGLGLTAMADGVLWSRKTVRDRALLWRITPLWERLVADSPELSIELHLSRPGLLLVRSPGAHLYRRYVEVRDSLLLDPGQNLAASERMLIDVVEDHVRAVPAAAPMVTTLARSATPRQDHTS</sequence>